<dbReference type="Pfam" id="PF03009">
    <property type="entry name" value="GDPD"/>
    <property type="match status" value="1"/>
</dbReference>
<evidence type="ECO:0000256" key="4">
    <source>
        <dbReference type="ARBA" id="ARBA00022798"/>
    </source>
</evidence>
<dbReference type="Gene3D" id="3.20.20.190">
    <property type="entry name" value="Phosphatidylinositol (PI) phosphodiesterase"/>
    <property type="match status" value="1"/>
</dbReference>
<dbReference type="GO" id="GO:0006071">
    <property type="term" value="P:glycerol metabolic process"/>
    <property type="evidence" value="ECO:0007669"/>
    <property type="project" value="UniProtKB-KW"/>
</dbReference>
<proteinExistence type="inferred from homology"/>
<accession>A0A3M6T4X3</accession>
<evidence type="ECO:0000256" key="6">
    <source>
        <dbReference type="ARBA" id="ARBA00047512"/>
    </source>
</evidence>
<keyword evidence="10" id="KW-1185">Reference proteome</keyword>
<sequence>FEIMEKHAMFLLLISFAASFAQKPVVRPLNIAHRGSSGRLPEHTVEAYRLGVEDGADYIECDVCITKDLVPICRHESWLNHTTNVWENQTLHSKVKTYNVFQPYSNTTKTITDIFTVDLTLAEIKTIGVNQKYPFRDPNFNGLFKIPTLQEYIDVAKSVNRVVGIYPEIKNPEWVNSLEILRSKNTTFEDVVLDVLHKNGYRKKDSPCYVQSFSEKSIRELKTKTELPLVKLFDYPFPEAKLQELSSICAGIGVWKNLIIPQLNGYLQKTTDLLTNARKNNLVVHTYTFRNEDKYLAWNYTQDPYNEYQKFFDLQVDGYFTDFPASLKRFLDMKFTSEPTPKPCPSGVPGTHKGGYPVPALVLIVTLIHKFLK</sequence>
<dbReference type="PROSITE" id="PS51704">
    <property type="entry name" value="GP_PDE"/>
    <property type="match status" value="1"/>
</dbReference>
<feature type="domain" description="GP-PDE" evidence="8">
    <location>
        <begin position="28"/>
        <end position="331"/>
    </location>
</feature>
<feature type="chain" id="PRO_5018033194" description="glycerophosphodiester phosphodiesterase" evidence="7">
    <location>
        <begin position="22"/>
        <end position="373"/>
    </location>
</feature>
<dbReference type="PANTHER" id="PTHR43620">
    <property type="entry name" value="GLYCEROPHOSPHORYL DIESTER PHOSPHODIESTERASE"/>
    <property type="match status" value="1"/>
</dbReference>
<protein>
    <recommendedName>
        <fullName evidence="2">glycerophosphodiester phosphodiesterase</fullName>
        <ecNumber evidence="2">3.1.4.46</ecNumber>
    </recommendedName>
</protein>
<reference evidence="9 10" key="1">
    <citation type="journal article" date="2018" name="Sci. Rep.">
        <title>Comparative analysis of the Pocillopora damicornis genome highlights role of immune system in coral evolution.</title>
        <authorList>
            <person name="Cunning R."/>
            <person name="Bay R.A."/>
            <person name="Gillette P."/>
            <person name="Baker A.C."/>
            <person name="Traylor-Knowles N."/>
        </authorList>
    </citation>
    <scope>NUCLEOTIDE SEQUENCE [LARGE SCALE GENOMIC DNA]</scope>
    <source>
        <strain evidence="9">RSMAS</strain>
        <tissue evidence="9">Whole animal</tissue>
    </source>
</reference>
<comment type="similarity">
    <text evidence="1">Belongs to the glycerophosphoryl diester phosphodiesterase family.</text>
</comment>
<dbReference type="SUPFAM" id="SSF51695">
    <property type="entry name" value="PLC-like phosphodiesterases"/>
    <property type="match status" value="1"/>
</dbReference>
<evidence type="ECO:0000256" key="2">
    <source>
        <dbReference type="ARBA" id="ARBA00012247"/>
    </source>
</evidence>
<dbReference type="OrthoDB" id="1058301at2759"/>
<evidence type="ECO:0000256" key="1">
    <source>
        <dbReference type="ARBA" id="ARBA00007277"/>
    </source>
</evidence>
<dbReference type="GO" id="GO:0006629">
    <property type="term" value="P:lipid metabolic process"/>
    <property type="evidence" value="ECO:0007669"/>
    <property type="project" value="InterPro"/>
</dbReference>
<evidence type="ECO:0000313" key="9">
    <source>
        <dbReference type="EMBL" id="RMX36451.1"/>
    </source>
</evidence>
<dbReference type="PANTHER" id="PTHR43620:SF7">
    <property type="entry name" value="GLYCEROPHOSPHODIESTER PHOSPHODIESTERASE GDPD5-RELATED"/>
    <property type="match status" value="1"/>
</dbReference>
<dbReference type="InterPro" id="IPR017946">
    <property type="entry name" value="PLC-like_Pdiesterase_TIM-brl"/>
</dbReference>
<dbReference type="AlphaFoldDB" id="A0A3M6T4X3"/>
<evidence type="ECO:0000256" key="7">
    <source>
        <dbReference type="SAM" id="SignalP"/>
    </source>
</evidence>
<dbReference type="STRING" id="46731.A0A3M6T4X3"/>
<gene>
    <name evidence="9" type="ORF">pdam_00010034</name>
</gene>
<feature type="signal peptide" evidence="7">
    <location>
        <begin position="1"/>
        <end position="21"/>
    </location>
</feature>
<keyword evidence="3 7" id="KW-0732">Signal</keyword>
<comment type="catalytic activity">
    <reaction evidence="6">
        <text>a sn-glycero-3-phosphodiester + H2O = an alcohol + sn-glycerol 3-phosphate + H(+)</text>
        <dbReference type="Rhea" id="RHEA:12969"/>
        <dbReference type="ChEBI" id="CHEBI:15377"/>
        <dbReference type="ChEBI" id="CHEBI:15378"/>
        <dbReference type="ChEBI" id="CHEBI:30879"/>
        <dbReference type="ChEBI" id="CHEBI:57597"/>
        <dbReference type="ChEBI" id="CHEBI:83408"/>
        <dbReference type="EC" id="3.1.4.46"/>
    </reaction>
</comment>
<keyword evidence="4" id="KW-0319">Glycerol metabolism</keyword>
<evidence type="ECO:0000259" key="8">
    <source>
        <dbReference type="PROSITE" id="PS51704"/>
    </source>
</evidence>
<comment type="caution">
    <text evidence="9">The sequence shown here is derived from an EMBL/GenBank/DDBJ whole genome shotgun (WGS) entry which is preliminary data.</text>
</comment>
<evidence type="ECO:0000256" key="3">
    <source>
        <dbReference type="ARBA" id="ARBA00022729"/>
    </source>
</evidence>
<dbReference type="Proteomes" id="UP000275408">
    <property type="component" value="Unassembled WGS sequence"/>
</dbReference>
<evidence type="ECO:0000256" key="5">
    <source>
        <dbReference type="ARBA" id="ARBA00022801"/>
    </source>
</evidence>
<dbReference type="InterPro" id="IPR030395">
    <property type="entry name" value="GP_PDE_dom"/>
</dbReference>
<evidence type="ECO:0000313" key="10">
    <source>
        <dbReference type="Proteomes" id="UP000275408"/>
    </source>
</evidence>
<dbReference type="EMBL" id="RCHS01004322">
    <property type="protein sequence ID" value="RMX36451.1"/>
    <property type="molecule type" value="Genomic_DNA"/>
</dbReference>
<dbReference type="GO" id="GO:0008889">
    <property type="term" value="F:glycerophosphodiester phosphodiesterase activity"/>
    <property type="evidence" value="ECO:0007669"/>
    <property type="project" value="UniProtKB-EC"/>
</dbReference>
<organism evidence="9 10">
    <name type="scientific">Pocillopora damicornis</name>
    <name type="common">Cauliflower coral</name>
    <name type="synonym">Millepora damicornis</name>
    <dbReference type="NCBI Taxonomy" id="46731"/>
    <lineage>
        <taxon>Eukaryota</taxon>
        <taxon>Metazoa</taxon>
        <taxon>Cnidaria</taxon>
        <taxon>Anthozoa</taxon>
        <taxon>Hexacorallia</taxon>
        <taxon>Scleractinia</taxon>
        <taxon>Astrocoeniina</taxon>
        <taxon>Pocilloporidae</taxon>
        <taxon>Pocillopora</taxon>
    </lineage>
</organism>
<feature type="non-terminal residue" evidence="9">
    <location>
        <position position="1"/>
    </location>
</feature>
<dbReference type="EC" id="3.1.4.46" evidence="2"/>
<keyword evidence="5" id="KW-0378">Hydrolase</keyword>
<name>A0A3M6T4X3_POCDA</name>